<name>A0A4P9Z706_9ASCO</name>
<feature type="compositionally biased region" description="Gly residues" evidence="1">
    <location>
        <begin position="161"/>
        <end position="171"/>
    </location>
</feature>
<protein>
    <recommendedName>
        <fullName evidence="2">Chromosome segregation in meiosis protein 3 domain-containing protein</fullName>
    </recommendedName>
</protein>
<evidence type="ECO:0000313" key="4">
    <source>
        <dbReference type="Proteomes" id="UP000268321"/>
    </source>
</evidence>
<proteinExistence type="predicted"/>
<dbReference type="AlphaFoldDB" id="A0A4P9Z706"/>
<dbReference type="GO" id="GO:0031297">
    <property type="term" value="P:replication fork processing"/>
    <property type="evidence" value="ECO:0007669"/>
    <property type="project" value="InterPro"/>
</dbReference>
<dbReference type="EMBL" id="ML004898">
    <property type="protein sequence ID" value="RKP28454.1"/>
    <property type="molecule type" value="Genomic_DNA"/>
</dbReference>
<feature type="domain" description="Chromosome segregation in meiosis protein 3" evidence="2">
    <location>
        <begin position="23"/>
        <end position="125"/>
    </location>
</feature>
<evidence type="ECO:0000259" key="2">
    <source>
        <dbReference type="Pfam" id="PF07962"/>
    </source>
</evidence>
<dbReference type="Proteomes" id="UP000268321">
    <property type="component" value="Unassembled WGS sequence"/>
</dbReference>
<organism evidence="3 4">
    <name type="scientific">Metschnikowia bicuspidata</name>
    <dbReference type="NCBI Taxonomy" id="27322"/>
    <lineage>
        <taxon>Eukaryota</taxon>
        <taxon>Fungi</taxon>
        <taxon>Dikarya</taxon>
        <taxon>Ascomycota</taxon>
        <taxon>Saccharomycotina</taxon>
        <taxon>Pichiomycetes</taxon>
        <taxon>Metschnikowiaceae</taxon>
        <taxon>Metschnikowia</taxon>
    </lineage>
</organism>
<dbReference type="OrthoDB" id="437078at2759"/>
<reference evidence="4" key="1">
    <citation type="journal article" date="2018" name="Nat. Microbiol.">
        <title>Leveraging single-cell genomics to expand the fungal tree of life.</title>
        <authorList>
            <person name="Ahrendt S.R."/>
            <person name="Quandt C.A."/>
            <person name="Ciobanu D."/>
            <person name="Clum A."/>
            <person name="Salamov A."/>
            <person name="Andreopoulos B."/>
            <person name="Cheng J.F."/>
            <person name="Woyke T."/>
            <person name="Pelin A."/>
            <person name="Henrissat B."/>
            <person name="Reynolds N.K."/>
            <person name="Benny G.L."/>
            <person name="Smith M.E."/>
            <person name="James T.Y."/>
            <person name="Grigoriev I.V."/>
        </authorList>
    </citation>
    <scope>NUCLEOTIDE SEQUENCE [LARGE SCALE GENOMIC DNA]</scope>
    <source>
        <strain evidence="4">Baker2002</strain>
    </source>
</reference>
<evidence type="ECO:0000313" key="3">
    <source>
        <dbReference type="EMBL" id="RKP28454.1"/>
    </source>
</evidence>
<keyword evidence="4" id="KW-1185">Reference proteome</keyword>
<dbReference type="GO" id="GO:0006974">
    <property type="term" value="P:DNA damage response"/>
    <property type="evidence" value="ECO:0007669"/>
    <property type="project" value="InterPro"/>
</dbReference>
<dbReference type="Pfam" id="PF07962">
    <property type="entry name" value="Swi3"/>
    <property type="match status" value="1"/>
</dbReference>
<gene>
    <name evidence="3" type="ORF">METBISCDRAFT_29144</name>
</gene>
<sequence length="289" mass="32504">MDSEDALGLDQPIKLVRASRVPKLTDELLFSATRGLPQICNNYHKLCALLRRLDKKFEQKTRSKGTSRLERLAYETEKLHKVLLFYQLWCHGLFPRATFSDCVQMLRGHKSFALKEYRRGLLDHEIHRLKVAKGLVAERSELEEELYQAPGDGAGKERGKGASGEGAGGVGEAMSSSGPAPVDRDESEDDWGFLSVNRWGNQLFVGDEDEAEPVLGGTRVNNDTSNIINNFNENKADNTAPDEDELLDLLPNSFMPLRDLHTQPAEPNPDDFEFSDHETELEVMREMGM</sequence>
<evidence type="ECO:0000256" key="1">
    <source>
        <dbReference type="SAM" id="MobiDB-lite"/>
    </source>
</evidence>
<accession>A0A4P9Z706</accession>
<dbReference type="InterPro" id="IPR012923">
    <property type="entry name" value="Csm3"/>
</dbReference>
<dbReference type="GO" id="GO:0005634">
    <property type="term" value="C:nucleus"/>
    <property type="evidence" value="ECO:0007669"/>
    <property type="project" value="InterPro"/>
</dbReference>
<feature type="region of interest" description="Disordered" evidence="1">
    <location>
        <begin position="147"/>
        <end position="188"/>
    </location>
</feature>